<dbReference type="PANTHER" id="PTHR32089">
    <property type="entry name" value="METHYL-ACCEPTING CHEMOTAXIS PROTEIN MCPB"/>
    <property type="match status" value="1"/>
</dbReference>
<dbReference type="AlphaFoldDB" id="A0A975U5U4"/>
<keyword evidence="2 8" id="KW-0812">Transmembrane</keyword>
<comment type="subcellular location">
    <subcellularLocation>
        <location evidence="1">Membrane</location>
        <topology evidence="1">Multi-pass membrane protein</topology>
    </subcellularLocation>
</comment>
<evidence type="ECO:0000256" key="1">
    <source>
        <dbReference type="ARBA" id="ARBA00004141"/>
    </source>
</evidence>
<comment type="similarity">
    <text evidence="6">Belongs to the methyl-accepting chemotaxis (MCP) protein family.</text>
</comment>
<keyword evidence="12" id="KW-1185">Reference proteome</keyword>
<evidence type="ECO:0000313" key="11">
    <source>
        <dbReference type="EMBL" id="QXO15729.1"/>
    </source>
</evidence>
<feature type="transmembrane region" description="Helical" evidence="8">
    <location>
        <begin position="316"/>
        <end position="335"/>
    </location>
</feature>
<evidence type="ECO:0000259" key="9">
    <source>
        <dbReference type="PROSITE" id="PS50111"/>
    </source>
</evidence>
<dbReference type="KEGG" id="vos:KNV97_04765"/>
<dbReference type="PANTHER" id="PTHR32089:SF119">
    <property type="entry name" value="METHYL-ACCEPTING CHEMOTAXIS PROTEIN CTPL"/>
    <property type="match status" value="1"/>
</dbReference>
<evidence type="ECO:0000256" key="2">
    <source>
        <dbReference type="ARBA" id="ARBA00022692"/>
    </source>
</evidence>
<evidence type="ECO:0000313" key="12">
    <source>
        <dbReference type="Proteomes" id="UP000694232"/>
    </source>
</evidence>
<dbReference type="GO" id="GO:0016020">
    <property type="term" value="C:membrane"/>
    <property type="evidence" value="ECO:0007669"/>
    <property type="project" value="UniProtKB-SubCell"/>
</dbReference>
<name>A0A975U5U4_9VIBR</name>
<dbReference type="Gene3D" id="6.10.340.10">
    <property type="match status" value="1"/>
</dbReference>
<evidence type="ECO:0000256" key="6">
    <source>
        <dbReference type="ARBA" id="ARBA00029447"/>
    </source>
</evidence>
<evidence type="ECO:0000256" key="7">
    <source>
        <dbReference type="PROSITE-ProRule" id="PRU00284"/>
    </source>
</evidence>
<proteinExistence type="inferred from homology"/>
<dbReference type="SMART" id="SM00304">
    <property type="entry name" value="HAMP"/>
    <property type="match status" value="1"/>
</dbReference>
<reference evidence="11" key="1">
    <citation type="submission" date="2021-06" db="EMBL/GenBank/DDBJ databases">
        <title>Vibrio nov. sp., novel gut bacterium isolated from Yellow Sea oyster.</title>
        <authorList>
            <person name="Muhammad N."/>
            <person name="Nguyen T.H."/>
            <person name="Lee Y.-J."/>
            <person name="Ko J."/>
            <person name="Kim S.-G."/>
        </authorList>
    </citation>
    <scope>NUCLEOTIDE SEQUENCE</scope>
    <source>
        <strain evidence="11">OG9-811</strain>
    </source>
</reference>
<dbReference type="GO" id="GO:0006935">
    <property type="term" value="P:chemotaxis"/>
    <property type="evidence" value="ECO:0007669"/>
    <property type="project" value="UniProtKB-ARBA"/>
</dbReference>
<sequence>MMIPILILAVLVLAAVGFMQIITKIEERAMDKQAKSYFEAIATVLNADRDIYQARLAQAEMLSNYGNRAEQQKVFDENAQQVFDRFQRFRQLLKDEPQLIAPFSNFEGLYQTWMASSHSLNQMYTTNQTLIAQMESIDQDFYSLRHLLDVAEKELRAHAVATDGAVVDYELMKRYLEAVAEVLNADRDLYQARLAQQKALTHIGDQAQNREEFEQNALEAMGRVQSYMTLMSNEPDYVRPYARFNEIFAAWFKRSEALLDSKVLALSPEHQDILSQSEESFAAIRDLLDRGGEAVRQHARLIEQETAQEVASYQRLALIIVAVGFVIAFGIGYYMPKRITENVNSVSRRIKEISEGDGDLTARINSQSKDELGDLSREFDQFVINLQGIMRIIQEKSAAVGDSTHELEKVADTVNQITPVLVDSSDSIVSAASEMSASNEQMANVASETSNESSHATEHIQQGRGVISSSHKSIDELVRNIEVTMNKAQDLENNSVSISSVLEVIRGIAEQTNLLALNAAIEAARAGEYGRGFAVVADEVRALATQTGESTNKIEEMISHLTHSVNEAFTSIKMSKENASQTVDSFNQVVEVFDALSRSMNNVRELSEQTALATQEQATVSNDINKNMIAMKDQTDGVDQASKQIHRQFRALSNLYRELDEQVSKFRV</sequence>
<feature type="domain" description="Methyl-accepting transducer" evidence="9">
    <location>
        <begin position="396"/>
        <end position="632"/>
    </location>
</feature>
<accession>A0A975U5U4</accession>
<dbReference type="RefSeq" id="WP_136486977.1">
    <property type="nucleotide sequence ID" value="NZ_CP076642.1"/>
</dbReference>
<dbReference type="Pfam" id="PF00015">
    <property type="entry name" value="MCPsignal"/>
    <property type="match status" value="1"/>
</dbReference>
<keyword evidence="4 8" id="KW-0472">Membrane</keyword>
<feature type="domain" description="HAMP" evidence="10">
    <location>
        <begin position="337"/>
        <end position="391"/>
    </location>
</feature>
<evidence type="ECO:0000256" key="8">
    <source>
        <dbReference type="SAM" id="Phobius"/>
    </source>
</evidence>
<dbReference type="InterPro" id="IPR003660">
    <property type="entry name" value="HAMP_dom"/>
</dbReference>
<dbReference type="SUPFAM" id="SSF58104">
    <property type="entry name" value="Methyl-accepting chemotaxis protein (MCP) signaling domain"/>
    <property type="match status" value="1"/>
</dbReference>
<evidence type="ECO:0000259" key="10">
    <source>
        <dbReference type="PROSITE" id="PS50885"/>
    </source>
</evidence>
<evidence type="ECO:0000256" key="5">
    <source>
        <dbReference type="ARBA" id="ARBA00023224"/>
    </source>
</evidence>
<dbReference type="Proteomes" id="UP000694232">
    <property type="component" value="Chromosome 2"/>
</dbReference>
<gene>
    <name evidence="11" type="ORF">KNV97_04765</name>
</gene>
<dbReference type="InterPro" id="IPR004089">
    <property type="entry name" value="MCPsignal_dom"/>
</dbReference>
<dbReference type="SMART" id="SM00283">
    <property type="entry name" value="MA"/>
    <property type="match status" value="1"/>
</dbReference>
<dbReference type="GO" id="GO:0007165">
    <property type="term" value="P:signal transduction"/>
    <property type="evidence" value="ECO:0007669"/>
    <property type="project" value="UniProtKB-KW"/>
</dbReference>
<evidence type="ECO:0000256" key="3">
    <source>
        <dbReference type="ARBA" id="ARBA00022989"/>
    </source>
</evidence>
<keyword evidence="5 7" id="KW-0807">Transducer</keyword>
<protein>
    <submittedName>
        <fullName evidence="11">Methyl-accepting chemotaxis protein</fullName>
    </submittedName>
</protein>
<dbReference type="CDD" id="cd06225">
    <property type="entry name" value="HAMP"/>
    <property type="match status" value="1"/>
</dbReference>
<dbReference type="EMBL" id="CP076642">
    <property type="protein sequence ID" value="QXO15729.1"/>
    <property type="molecule type" value="Genomic_DNA"/>
</dbReference>
<dbReference type="Gene3D" id="1.10.287.950">
    <property type="entry name" value="Methyl-accepting chemotaxis protein"/>
    <property type="match status" value="1"/>
</dbReference>
<keyword evidence="3 8" id="KW-1133">Transmembrane helix</keyword>
<dbReference type="Pfam" id="PF00672">
    <property type="entry name" value="HAMP"/>
    <property type="match status" value="1"/>
</dbReference>
<organism evidence="11 12">
    <name type="scientific">Vibrio ostreae</name>
    <dbReference type="NCBI Taxonomy" id="2841925"/>
    <lineage>
        <taxon>Bacteria</taxon>
        <taxon>Pseudomonadati</taxon>
        <taxon>Pseudomonadota</taxon>
        <taxon>Gammaproteobacteria</taxon>
        <taxon>Vibrionales</taxon>
        <taxon>Vibrionaceae</taxon>
        <taxon>Vibrio</taxon>
    </lineage>
</organism>
<dbReference type="FunFam" id="1.10.287.950:FF:000001">
    <property type="entry name" value="Methyl-accepting chemotaxis sensory transducer"/>
    <property type="match status" value="1"/>
</dbReference>
<dbReference type="PROSITE" id="PS50885">
    <property type="entry name" value="HAMP"/>
    <property type="match status" value="1"/>
</dbReference>
<evidence type="ECO:0000256" key="4">
    <source>
        <dbReference type="ARBA" id="ARBA00023136"/>
    </source>
</evidence>
<dbReference type="PROSITE" id="PS50111">
    <property type="entry name" value="CHEMOTAXIS_TRANSDUC_2"/>
    <property type="match status" value="1"/>
</dbReference>